<dbReference type="AlphaFoldDB" id="A0AAX3LJH5"/>
<organism evidence="1 2">
    <name type="scientific">Sulfitobacter faviae</name>
    <dbReference type="NCBI Taxonomy" id="1775881"/>
    <lineage>
        <taxon>Bacteria</taxon>
        <taxon>Pseudomonadati</taxon>
        <taxon>Pseudomonadota</taxon>
        <taxon>Alphaproteobacteria</taxon>
        <taxon>Rhodobacterales</taxon>
        <taxon>Roseobacteraceae</taxon>
        <taxon>Sulfitobacter</taxon>
    </lineage>
</organism>
<sequence>MPRETPTIESSLADMPKRKWLRAIEAVAEEDGYFQSLGKSHFSAFIERETTLLVTFETYQGMHALSDKAQPLGWDMVRNHDWSHLCLASDGDTWFRAEEVYAYFDRLIDDGFFDEFDQVLFYGAGPCAYAAAAYSVAAPGAAVVAIQPQATLNPRITEWDERFADMRILDFTSRYGYAPDMLDAAERVFVLYDPRERLDAMHAALFTRANVTKLRMPFMGDALQTDLLEIDQLDPLLQAAAEGTLDATRFAALYRARRDYLPYLRNLSQAINTQGRELLLEALCANVSARMKAPRFARRLERIRARRKARVAEAATATG</sequence>
<dbReference type="Proteomes" id="UP001210770">
    <property type="component" value="Chromosome"/>
</dbReference>
<reference evidence="1" key="1">
    <citation type="submission" date="2023-01" db="EMBL/GenBank/DDBJ databases">
        <title>Comparative genomic analysis of cold water coral derived Sulfitobacter faviae: insights into their metabolism and habitat adaptation.</title>
        <authorList>
            <person name="Guo Y."/>
            <person name="Lin S."/>
            <person name="Huang Z."/>
            <person name="Tang K."/>
            <person name="Wang X."/>
        </authorList>
    </citation>
    <scope>NUCLEOTIDE SEQUENCE</scope>
    <source>
        <strain evidence="1">SCSIO W_1865</strain>
    </source>
</reference>
<dbReference type="EMBL" id="CP116423">
    <property type="protein sequence ID" value="WCE68809.1"/>
    <property type="molecule type" value="Genomic_DNA"/>
</dbReference>
<evidence type="ECO:0000313" key="2">
    <source>
        <dbReference type="Proteomes" id="UP001210770"/>
    </source>
</evidence>
<accession>A0AAX3LJH5</accession>
<protein>
    <submittedName>
        <fullName evidence="1">Phosphoadenosine phosphosulfate reductase</fullName>
    </submittedName>
</protein>
<dbReference type="RefSeq" id="WP_271687110.1">
    <property type="nucleotide sequence ID" value="NZ_CP116423.1"/>
</dbReference>
<name>A0AAX3LJH5_9RHOB</name>
<proteinExistence type="predicted"/>
<gene>
    <name evidence="1" type="ORF">PL336_08240</name>
</gene>
<evidence type="ECO:0000313" key="1">
    <source>
        <dbReference type="EMBL" id="WCE68809.1"/>
    </source>
</evidence>